<evidence type="ECO:0000313" key="2">
    <source>
        <dbReference type="Proteomes" id="UP000040088"/>
    </source>
</evidence>
<dbReference type="AlphaFoldDB" id="A0A0T9UG37"/>
<dbReference type="EMBL" id="CQEM01000012">
    <property type="protein sequence ID" value="CNL39443.1"/>
    <property type="molecule type" value="Genomic_DNA"/>
</dbReference>
<accession>A0A0T9UG37</accession>
<gene>
    <name evidence="1" type="ORF">ERS008460_02750</name>
</gene>
<sequence length="93" mass="9949">MSEITLQAYPHIGRCCNFPFAAIKFGEIELDIIGMQFTAAVIQGLFRVCCGGDRKGSGSEHCRVLRRNIAVAGRYSDSAGGSLATGQINPATR</sequence>
<reference evidence="2" key="1">
    <citation type="submission" date="2015-03" db="EMBL/GenBank/DDBJ databases">
        <authorList>
            <consortium name="Pathogen Informatics"/>
        </authorList>
    </citation>
    <scope>NUCLEOTIDE SEQUENCE [LARGE SCALE GENOMIC DNA]</scope>
    <source>
        <strain evidence="2">IP27925</strain>
    </source>
</reference>
<name>A0A0T9UG37_YERAE</name>
<dbReference type="Proteomes" id="UP000040088">
    <property type="component" value="Unassembled WGS sequence"/>
</dbReference>
<protein>
    <submittedName>
        <fullName evidence="1">Uncharacterized protein</fullName>
    </submittedName>
</protein>
<proteinExistence type="predicted"/>
<organism evidence="1 2">
    <name type="scientific">Yersinia aleksiciae</name>
    <dbReference type="NCBI Taxonomy" id="263819"/>
    <lineage>
        <taxon>Bacteria</taxon>
        <taxon>Pseudomonadati</taxon>
        <taxon>Pseudomonadota</taxon>
        <taxon>Gammaproteobacteria</taxon>
        <taxon>Enterobacterales</taxon>
        <taxon>Yersiniaceae</taxon>
        <taxon>Yersinia</taxon>
    </lineage>
</organism>
<evidence type="ECO:0000313" key="1">
    <source>
        <dbReference type="EMBL" id="CNL39443.1"/>
    </source>
</evidence>